<dbReference type="EMBL" id="KN833875">
    <property type="protein sequence ID" value="KIK15856.1"/>
    <property type="molecule type" value="Genomic_DNA"/>
</dbReference>
<protein>
    <recommendedName>
        <fullName evidence="5">Ferric reductase NAD binding domain-containing protein</fullName>
    </recommendedName>
</protein>
<dbReference type="GO" id="GO:0000293">
    <property type="term" value="F:ferric-chelate reductase activity"/>
    <property type="evidence" value="ECO:0007669"/>
    <property type="project" value="TreeGrafter"/>
</dbReference>
<evidence type="ECO:0000259" key="5">
    <source>
        <dbReference type="Pfam" id="PF08030"/>
    </source>
</evidence>
<feature type="compositionally biased region" description="Basic and acidic residues" evidence="3">
    <location>
        <begin position="369"/>
        <end position="386"/>
    </location>
</feature>
<evidence type="ECO:0000313" key="6">
    <source>
        <dbReference type="EMBL" id="KIK15856.1"/>
    </source>
</evidence>
<dbReference type="GO" id="GO:0033215">
    <property type="term" value="P:reductive iron assimilation"/>
    <property type="evidence" value="ECO:0007669"/>
    <property type="project" value="TreeGrafter"/>
</dbReference>
<accession>A0A0C9YGU6</accession>
<dbReference type="InterPro" id="IPR013121">
    <property type="entry name" value="Fe_red_NAD-bd_6"/>
</dbReference>
<dbReference type="AlphaFoldDB" id="A0A0C9YGU6"/>
<evidence type="ECO:0000256" key="3">
    <source>
        <dbReference type="SAM" id="MobiDB-lite"/>
    </source>
</evidence>
<keyword evidence="2" id="KW-0560">Oxidoreductase</keyword>
<feature type="transmembrane region" description="Helical" evidence="4">
    <location>
        <begin position="290"/>
        <end position="309"/>
    </location>
</feature>
<dbReference type="PANTHER" id="PTHR11972:SF200">
    <property type="entry name" value="FAD-BINDING FR-TYPE DOMAIN-CONTAINING PROTEIN"/>
    <property type="match status" value="1"/>
</dbReference>
<dbReference type="STRING" id="765257.A0A0C9YGU6"/>
<dbReference type="HOGENOM" id="CLU_017408_2_0_1"/>
<feature type="domain" description="Ferric reductase NAD binding" evidence="5">
    <location>
        <begin position="409"/>
        <end position="473"/>
    </location>
</feature>
<sequence>MNRCMNITVLDGHVHPIVCTETSLCMVQQTSDKECAVHRGDHRKRASATEEHYTDHYRERHGWTASSGLGSRAAYKSHSLFVERPFSLKGFFGISENLHKREYAVVAGEINLHHFSRDETPQQSCTLSLLSDTRRYPIIVPAYLAVVLLCIFQNAPLIPNPNRAGFLALAQFPIVFLFATKHFILSLLLGPGNGYEKLNYIRRVAGRLMFLERNLWRSNLFRAWNHRLDPASPSKKAFSIRLSTSSSESQLASTYDERLSLTTPTYIHSVLTFVAFFVTVRYHTLYAEPWIFPALAFFGADALLQFFCYRIKDAKPSAPDQLMTRVFESRPFTILSAPPSKSCFNLSGMILAARVNGDWTSELNTYTPDKQDLADPVSEKQSGDERSGVPVHVMIDGPYGGSSVDLGQYETVLLVAGGSGATFTLGLLDDIVYRCVKAGRPDGERTKRIEFVWCIKSFGHIAWFSQMLADIGNLAADLITCLCDPEAVPFIPNCNVKLERPSVYILLRETTGLSQPPSLESQEAYSHMAEVASQCVRADRRALSWKLGMQSRDWVLETL</sequence>
<dbReference type="PANTHER" id="PTHR11972">
    <property type="entry name" value="NADPH OXIDASE"/>
    <property type="match status" value="1"/>
</dbReference>
<dbReference type="CDD" id="cd06186">
    <property type="entry name" value="NOX_Duox_like_FAD_NADP"/>
    <property type="match status" value="1"/>
</dbReference>
<evidence type="ECO:0000256" key="4">
    <source>
        <dbReference type="SAM" id="Phobius"/>
    </source>
</evidence>
<name>A0A0C9YGU6_9AGAM</name>
<keyword evidence="7" id="KW-1185">Reference proteome</keyword>
<keyword evidence="4" id="KW-1133">Transmembrane helix</keyword>
<keyword evidence="1" id="KW-0249">Electron transport</keyword>
<gene>
    <name evidence="6" type="ORF">PISMIDRAFT_16241</name>
</gene>
<feature type="transmembrane region" description="Helical" evidence="4">
    <location>
        <begin position="138"/>
        <end position="158"/>
    </location>
</feature>
<feature type="transmembrane region" description="Helical" evidence="4">
    <location>
        <begin position="265"/>
        <end position="284"/>
    </location>
</feature>
<keyword evidence="4" id="KW-0812">Transmembrane</keyword>
<reference evidence="6 7" key="1">
    <citation type="submission" date="2014-04" db="EMBL/GenBank/DDBJ databases">
        <authorList>
            <consortium name="DOE Joint Genome Institute"/>
            <person name="Kuo A."/>
            <person name="Kohler A."/>
            <person name="Costa M.D."/>
            <person name="Nagy L.G."/>
            <person name="Floudas D."/>
            <person name="Copeland A."/>
            <person name="Barry K.W."/>
            <person name="Cichocki N."/>
            <person name="Veneault-Fourrey C."/>
            <person name="LaButti K."/>
            <person name="Lindquist E.A."/>
            <person name="Lipzen A."/>
            <person name="Lundell T."/>
            <person name="Morin E."/>
            <person name="Murat C."/>
            <person name="Sun H."/>
            <person name="Tunlid A."/>
            <person name="Henrissat B."/>
            <person name="Grigoriev I.V."/>
            <person name="Hibbett D.S."/>
            <person name="Martin F."/>
            <person name="Nordberg H.P."/>
            <person name="Cantor M.N."/>
            <person name="Hua S.X."/>
        </authorList>
    </citation>
    <scope>NUCLEOTIDE SEQUENCE [LARGE SCALE GENOMIC DNA]</scope>
    <source>
        <strain evidence="6 7">441</strain>
    </source>
</reference>
<keyword evidence="1" id="KW-0813">Transport</keyword>
<dbReference type="InterPro" id="IPR039261">
    <property type="entry name" value="FNR_nucleotide-bd"/>
</dbReference>
<dbReference type="OrthoDB" id="17725at2759"/>
<evidence type="ECO:0000256" key="2">
    <source>
        <dbReference type="ARBA" id="ARBA00023002"/>
    </source>
</evidence>
<dbReference type="GO" id="GO:0005886">
    <property type="term" value="C:plasma membrane"/>
    <property type="evidence" value="ECO:0007669"/>
    <property type="project" value="TreeGrafter"/>
</dbReference>
<evidence type="ECO:0000256" key="1">
    <source>
        <dbReference type="ARBA" id="ARBA00022982"/>
    </source>
</evidence>
<dbReference type="Proteomes" id="UP000054018">
    <property type="component" value="Unassembled WGS sequence"/>
</dbReference>
<reference evidence="7" key="2">
    <citation type="submission" date="2015-01" db="EMBL/GenBank/DDBJ databases">
        <title>Evolutionary Origins and Diversification of the Mycorrhizal Mutualists.</title>
        <authorList>
            <consortium name="DOE Joint Genome Institute"/>
            <consortium name="Mycorrhizal Genomics Consortium"/>
            <person name="Kohler A."/>
            <person name="Kuo A."/>
            <person name="Nagy L.G."/>
            <person name="Floudas D."/>
            <person name="Copeland A."/>
            <person name="Barry K.W."/>
            <person name="Cichocki N."/>
            <person name="Veneault-Fourrey C."/>
            <person name="LaButti K."/>
            <person name="Lindquist E.A."/>
            <person name="Lipzen A."/>
            <person name="Lundell T."/>
            <person name="Morin E."/>
            <person name="Murat C."/>
            <person name="Riley R."/>
            <person name="Ohm R."/>
            <person name="Sun H."/>
            <person name="Tunlid A."/>
            <person name="Henrissat B."/>
            <person name="Grigoriev I.V."/>
            <person name="Hibbett D.S."/>
            <person name="Martin F."/>
        </authorList>
    </citation>
    <scope>NUCLEOTIDE SEQUENCE [LARGE SCALE GENOMIC DNA]</scope>
    <source>
        <strain evidence="7">441</strain>
    </source>
</reference>
<keyword evidence="4" id="KW-0472">Membrane</keyword>
<dbReference type="Pfam" id="PF08030">
    <property type="entry name" value="NAD_binding_6"/>
    <property type="match status" value="1"/>
</dbReference>
<dbReference type="Gene3D" id="3.40.50.80">
    <property type="entry name" value="Nucleotide-binding domain of ferredoxin-NADP reductase (FNR) module"/>
    <property type="match status" value="1"/>
</dbReference>
<feature type="region of interest" description="Disordered" evidence="3">
    <location>
        <begin position="366"/>
        <end position="386"/>
    </location>
</feature>
<evidence type="ECO:0000313" key="7">
    <source>
        <dbReference type="Proteomes" id="UP000054018"/>
    </source>
</evidence>
<organism evidence="6 7">
    <name type="scientific">Pisolithus microcarpus 441</name>
    <dbReference type="NCBI Taxonomy" id="765257"/>
    <lineage>
        <taxon>Eukaryota</taxon>
        <taxon>Fungi</taxon>
        <taxon>Dikarya</taxon>
        <taxon>Basidiomycota</taxon>
        <taxon>Agaricomycotina</taxon>
        <taxon>Agaricomycetes</taxon>
        <taxon>Agaricomycetidae</taxon>
        <taxon>Boletales</taxon>
        <taxon>Sclerodermatineae</taxon>
        <taxon>Pisolithaceae</taxon>
        <taxon>Pisolithus</taxon>
    </lineage>
</organism>
<dbReference type="InterPro" id="IPR050369">
    <property type="entry name" value="RBOH/FRE"/>
</dbReference>
<proteinExistence type="predicted"/>
<dbReference type="SUPFAM" id="SSF52343">
    <property type="entry name" value="Ferredoxin reductase-like, C-terminal NADP-linked domain"/>
    <property type="match status" value="1"/>
</dbReference>
<feature type="transmembrane region" description="Helical" evidence="4">
    <location>
        <begin position="164"/>
        <end position="189"/>
    </location>
</feature>